<dbReference type="OMA" id="IVAKCKC"/>
<protein>
    <submittedName>
        <fullName evidence="1">Uncharacterized protein</fullName>
    </submittedName>
</protein>
<comment type="caution">
    <text evidence="1">The sequence shown here is derived from an EMBL/GenBank/DDBJ whole genome shotgun (WGS) entry which is preliminary data.</text>
</comment>
<reference evidence="1" key="1">
    <citation type="submission" date="2017-08" db="EMBL/GenBank/DDBJ databases">
        <authorList>
            <person name="de Groot N.N."/>
        </authorList>
    </citation>
    <scope>NUCLEOTIDE SEQUENCE [LARGE SCALE GENOMIC DNA]</scope>
    <source>
        <strain evidence="1">PX439</strain>
    </source>
</reference>
<gene>
    <name evidence="1" type="ORF">FL82_00983</name>
</gene>
<evidence type="ECO:0000313" key="1">
    <source>
        <dbReference type="EMBL" id="OZG08315.1"/>
    </source>
</evidence>
<dbReference type="OrthoDB" id="5785026at2759"/>
<dbReference type="EMBL" id="NMWX01000001">
    <property type="protein sequence ID" value="OZG08315.1"/>
    <property type="molecule type" value="Genomic_DNA"/>
</dbReference>
<feature type="non-terminal residue" evidence="1">
    <location>
        <position position="1"/>
    </location>
</feature>
<name>A0A261BF38_CAERE</name>
<dbReference type="Proteomes" id="UP000216624">
    <property type="component" value="Unassembled WGS sequence"/>
</dbReference>
<dbReference type="eggNOG" id="ENOG502TIPS">
    <property type="taxonomic scope" value="Eukaryota"/>
</dbReference>
<keyword evidence="2" id="KW-1185">Reference proteome</keyword>
<proteinExistence type="predicted"/>
<accession>A0A261BF38</accession>
<dbReference type="KEGG" id="crq:GCK72_024226"/>
<sequence>MFYHAILIHLVNALLFSFFPVFVMSSRARELVERIAQMVIVAKCKCAWQRSKSMTHVNCLRIDTWIVEELIEAVALARIENDSSDNSVMYTESLDSLK</sequence>
<organism evidence="1 2">
    <name type="scientific">Caenorhabditis remanei</name>
    <name type="common">Caenorhabditis vulgaris</name>
    <dbReference type="NCBI Taxonomy" id="31234"/>
    <lineage>
        <taxon>Eukaryota</taxon>
        <taxon>Metazoa</taxon>
        <taxon>Ecdysozoa</taxon>
        <taxon>Nematoda</taxon>
        <taxon>Chromadorea</taxon>
        <taxon>Rhabditida</taxon>
        <taxon>Rhabditina</taxon>
        <taxon>Rhabditomorpha</taxon>
        <taxon>Rhabditoidea</taxon>
        <taxon>Rhabditidae</taxon>
        <taxon>Peloderinae</taxon>
        <taxon>Caenorhabditis</taxon>
    </lineage>
</organism>
<evidence type="ECO:0000313" key="2">
    <source>
        <dbReference type="Proteomes" id="UP000216624"/>
    </source>
</evidence>
<dbReference type="HOGENOM" id="CLU_182488_0_0_1"/>
<dbReference type="CTD" id="9825422"/>